<dbReference type="InterPro" id="IPR047178">
    <property type="entry name" value="JIP1_scaffold"/>
</dbReference>
<proteinExistence type="inferred from homology"/>
<comment type="subcellular location">
    <subcellularLocation>
        <location evidence="1">Cytoplasm</location>
    </subcellularLocation>
</comment>
<dbReference type="Pfam" id="PF00018">
    <property type="entry name" value="SH3_1"/>
    <property type="match status" value="1"/>
</dbReference>
<evidence type="ECO:0000259" key="7">
    <source>
        <dbReference type="PROSITE" id="PS01179"/>
    </source>
</evidence>
<dbReference type="InterPro" id="IPR001452">
    <property type="entry name" value="SH3_domain"/>
</dbReference>
<dbReference type="Gene3D" id="3.40.50.12690">
    <property type="match status" value="1"/>
</dbReference>
<dbReference type="Gene3D" id="2.30.29.30">
    <property type="entry name" value="Pleckstrin-homology domain (PH domain)/Phosphotyrosine-binding domain (PTB)"/>
    <property type="match status" value="1"/>
</dbReference>
<evidence type="ECO:0008006" key="11">
    <source>
        <dbReference type="Google" id="ProtNLM"/>
    </source>
</evidence>
<accession>A0ABN9LBH7</accession>
<feature type="compositionally biased region" description="Polar residues" evidence="6">
    <location>
        <begin position="470"/>
        <end position="489"/>
    </location>
</feature>
<evidence type="ECO:0000256" key="2">
    <source>
        <dbReference type="ARBA" id="ARBA00009866"/>
    </source>
</evidence>
<evidence type="ECO:0000259" key="8">
    <source>
        <dbReference type="PROSITE" id="PS50002"/>
    </source>
</evidence>
<evidence type="ECO:0000313" key="9">
    <source>
        <dbReference type="EMBL" id="CAJ0934931.1"/>
    </source>
</evidence>
<keyword evidence="4" id="KW-0963">Cytoplasm</keyword>
<dbReference type="PANTHER" id="PTHR47437:SF3">
    <property type="entry name" value="C-JUN-AMINO-TERMINAL KINASE-INTERACTING PROTEIN 1"/>
    <property type="match status" value="1"/>
</dbReference>
<keyword evidence="10" id="KW-1185">Reference proteome</keyword>
<feature type="region of interest" description="Disordered" evidence="6">
    <location>
        <begin position="118"/>
        <end position="143"/>
    </location>
</feature>
<dbReference type="SUPFAM" id="SSF50729">
    <property type="entry name" value="PH domain-like"/>
    <property type="match status" value="1"/>
</dbReference>
<keyword evidence="3 5" id="KW-0728">SH3 domain</keyword>
<feature type="compositionally biased region" description="Acidic residues" evidence="6">
    <location>
        <begin position="582"/>
        <end position="591"/>
    </location>
</feature>
<feature type="region of interest" description="Disordered" evidence="6">
    <location>
        <begin position="300"/>
        <end position="428"/>
    </location>
</feature>
<dbReference type="PANTHER" id="PTHR47437">
    <property type="entry name" value="JNK-INTERACTING PROTEIN 1-LIKE PROTEIN"/>
    <property type="match status" value="1"/>
</dbReference>
<dbReference type="PROSITE" id="PS50002">
    <property type="entry name" value="SH3"/>
    <property type="match status" value="1"/>
</dbReference>
<feature type="region of interest" description="Disordered" evidence="6">
    <location>
        <begin position="470"/>
        <end position="529"/>
    </location>
</feature>
<reference evidence="9" key="1">
    <citation type="submission" date="2023-07" db="EMBL/GenBank/DDBJ databases">
        <authorList>
            <person name="Stuckert A."/>
        </authorList>
    </citation>
    <scope>NUCLEOTIDE SEQUENCE</scope>
</reference>
<dbReference type="InterPro" id="IPR036028">
    <property type="entry name" value="SH3-like_dom_sf"/>
</dbReference>
<dbReference type="CDD" id="cd01212">
    <property type="entry name" value="PTB_JIP"/>
    <property type="match status" value="1"/>
</dbReference>
<dbReference type="InterPro" id="IPR006020">
    <property type="entry name" value="PTB/PI_dom"/>
</dbReference>
<dbReference type="PROSITE" id="PS01179">
    <property type="entry name" value="PID"/>
    <property type="match status" value="1"/>
</dbReference>
<dbReference type="CDD" id="cd11943">
    <property type="entry name" value="SH3_JIP1"/>
    <property type="match status" value="1"/>
</dbReference>
<protein>
    <recommendedName>
        <fullName evidence="11">Mitogen-activated protein kinase 8 interacting protein 1</fullName>
    </recommendedName>
</protein>
<evidence type="ECO:0000313" key="10">
    <source>
        <dbReference type="Proteomes" id="UP001176940"/>
    </source>
</evidence>
<evidence type="ECO:0000256" key="3">
    <source>
        <dbReference type="ARBA" id="ARBA00022443"/>
    </source>
</evidence>
<dbReference type="EMBL" id="CAUEEQ010011103">
    <property type="protein sequence ID" value="CAJ0934931.1"/>
    <property type="molecule type" value="Genomic_DNA"/>
</dbReference>
<dbReference type="SMART" id="SM00326">
    <property type="entry name" value="SH3"/>
    <property type="match status" value="1"/>
</dbReference>
<feature type="compositionally biased region" description="Basic and acidic residues" evidence="6">
    <location>
        <begin position="417"/>
        <end position="428"/>
    </location>
</feature>
<feature type="compositionally biased region" description="Polar residues" evidence="6">
    <location>
        <begin position="518"/>
        <end position="529"/>
    </location>
</feature>
<feature type="region of interest" description="Disordered" evidence="6">
    <location>
        <begin position="582"/>
        <end position="612"/>
    </location>
</feature>
<evidence type="ECO:0000256" key="1">
    <source>
        <dbReference type="ARBA" id="ARBA00004496"/>
    </source>
</evidence>
<comment type="caution">
    <text evidence="9">The sequence shown here is derived from an EMBL/GenBank/DDBJ whole genome shotgun (WGS) entry which is preliminary data.</text>
</comment>
<feature type="compositionally biased region" description="Gly residues" evidence="6">
    <location>
        <begin position="501"/>
        <end position="515"/>
    </location>
</feature>
<feature type="compositionally biased region" description="Polar residues" evidence="6">
    <location>
        <begin position="357"/>
        <end position="395"/>
    </location>
</feature>
<sequence length="883" mass="99555">MADVTTYMVSCSMCYMFTDRPEEESNFTCQKCRLVALLEEKVRGLEERIATLKLIKENEDFLDRTEASLLVTEGAKSVREPPKADEWKHVTKRSKKTMEKSPTTQLKNRYQIFVEDEDGTPKNEAIPASKKEKGTQQQVTAKSTAKKQRRVVVVAMIKDVTDRIPKLFSSKDVHPFLLIHVGTNDTARKDLPTICKDFEELGKKVKELDAQYICLCMTIPCPSRLTHDITLEEFEDEDLSEITEITDECGISLHCNESRRCKSRLRAEPGAAPGGGGAASRIQAEMLQLDLIDAGQLPEEDILPPVDPRSILPATMDTYRPKRPTTLNLFPQAPRTQDTLNNNSLAKKYSWQERVSRSSSPLKTGETTPSNEHTCLSDEGNQPAVTQDRGTSTDTPCRRHNTTRSANDPSGRSSTRTRLDPQRDRIRYQTDVRLEPTEEIFLTPVQRSSDPPEPERPFVSQAGPCRMSISSDADINVRPNNGSRQQFSISEEEEEEEGEDGVGYLGCPGRVGGPRGLQRSSVSSDTSGLSYDSVKYTLVVDDNVQLQLVSLRQCYAGYSDDSDSGTVYDNCVSSPYESAIGEEYEEEDEEQVGASGREGSRVRRSMCLSDTSSPDGDVSYSKKFLNVFMNGRSRCTSEFTNSFGLFSCLINGEEREQTHRAVFRFMPRHPGELELEAEDPLLVEVKAEDFWYEAYNMRTGERGIFPAYYAVQVVKDPDLLSGRMKKVETRASDWLDQFWVKFLGSVQVPYHKGTDVLCTAMQKIAMSRRLTVLSNPPSSCVLEISLRGLKIAVHGEDPHDHSQVNTCSHFFQLKNISFCGYHPKNSKYFGFITKHPTDHRFACHVFVSEESTKPLAESVGRAFQQFYKEYVEYTCPTEDIYLE</sequence>
<dbReference type="Pfam" id="PF00640">
    <property type="entry name" value="PID"/>
    <property type="match status" value="1"/>
</dbReference>
<feature type="compositionally biased region" description="Polar residues" evidence="6">
    <location>
        <begin position="325"/>
        <end position="345"/>
    </location>
</feature>
<organism evidence="9 10">
    <name type="scientific">Ranitomeya imitator</name>
    <name type="common">mimic poison frog</name>
    <dbReference type="NCBI Taxonomy" id="111125"/>
    <lineage>
        <taxon>Eukaryota</taxon>
        <taxon>Metazoa</taxon>
        <taxon>Chordata</taxon>
        <taxon>Craniata</taxon>
        <taxon>Vertebrata</taxon>
        <taxon>Euteleostomi</taxon>
        <taxon>Amphibia</taxon>
        <taxon>Batrachia</taxon>
        <taxon>Anura</taxon>
        <taxon>Neobatrachia</taxon>
        <taxon>Hyloidea</taxon>
        <taxon>Dendrobatidae</taxon>
        <taxon>Dendrobatinae</taxon>
        <taxon>Ranitomeya</taxon>
    </lineage>
</organism>
<dbReference type="SUPFAM" id="SSF50044">
    <property type="entry name" value="SH3-domain"/>
    <property type="match status" value="1"/>
</dbReference>
<feature type="compositionally biased region" description="Acidic residues" evidence="6">
    <location>
        <begin position="490"/>
        <end position="500"/>
    </location>
</feature>
<dbReference type="SMART" id="SM00462">
    <property type="entry name" value="PTB"/>
    <property type="match status" value="1"/>
</dbReference>
<evidence type="ECO:0000256" key="5">
    <source>
        <dbReference type="PROSITE-ProRule" id="PRU00192"/>
    </source>
</evidence>
<evidence type="ECO:0000256" key="6">
    <source>
        <dbReference type="SAM" id="MobiDB-lite"/>
    </source>
</evidence>
<dbReference type="Proteomes" id="UP001176940">
    <property type="component" value="Unassembled WGS sequence"/>
</dbReference>
<dbReference type="InterPro" id="IPR035638">
    <property type="entry name" value="JIP1_SH3"/>
</dbReference>
<feature type="domain" description="PID" evidence="7">
    <location>
        <begin position="813"/>
        <end position="872"/>
    </location>
</feature>
<feature type="domain" description="SH3" evidence="8">
    <location>
        <begin position="654"/>
        <end position="715"/>
    </location>
</feature>
<evidence type="ECO:0000256" key="4">
    <source>
        <dbReference type="ARBA" id="ARBA00022490"/>
    </source>
</evidence>
<dbReference type="Gene3D" id="2.30.30.40">
    <property type="entry name" value="SH3 Domains"/>
    <property type="match status" value="1"/>
</dbReference>
<dbReference type="InterPro" id="IPR011993">
    <property type="entry name" value="PH-like_dom_sf"/>
</dbReference>
<feature type="region of interest" description="Disordered" evidence="6">
    <location>
        <begin position="445"/>
        <end position="464"/>
    </location>
</feature>
<name>A0ABN9LBH7_9NEOB</name>
<feature type="compositionally biased region" description="Polar residues" evidence="6">
    <location>
        <begin position="403"/>
        <end position="416"/>
    </location>
</feature>
<comment type="similarity">
    <text evidence="2">Belongs to the JIP scaffold family.</text>
</comment>
<gene>
    <name evidence="9" type="ORF">RIMI_LOCUS6203775</name>
</gene>